<dbReference type="EMBL" id="AACS02000012">
    <property type="protein sequence ID" value="EAU87120.2"/>
    <property type="molecule type" value="Genomic_DNA"/>
</dbReference>
<proteinExistence type="predicted"/>
<dbReference type="AlphaFoldDB" id="A8NLF4"/>
<dbReference type="VEuPathDB" id="FungiDB:CC1G_05809"/>
<sequence length="621" mass="65901">MAFSTFVFLTLLGSAYAANDWSKPCLSGECFYDLPSSDNGPSGTLKIWGPSDSISDITTAAGWEIIECKKDALSQDIRLVCTGDAKCAHLYKSIGAVGKIVRLPESCGSNAFAHVSRAWVPEDQSIPEHISKRLVRRNGVQPEVKALHLDTDFGALDTARIGTVYFALTGANVPGAKDVVDFPSARSKRNIFKKAKNFVKNAASKVKETTTKVVDTVKETTNKVVDAVVDKVEDVNTVEVDESTTLPPLTLDKTFTLVDQQLTCPPLDGRLKIDVDAKARAVATIGVAAEGTIVPPRITDFAVITTLDGQIDGAVDLSAGLTGSIDSGKIKLVELGIPGLDFPGFRILTIGPTFRVDAQANAQLDLSADVQVGISYTLNKATLVFPSDSKKAQAQGGAFKIGDTPLKLSVVPSVKATGTVEAHLIPSLNLGISALGGVADARVFVELDASAAMKLELEGRAEAGVTVNRAPAQQQQPRAIEAPPAKREVAIRGSNALGNAYFARQLSTQTNVSGGFGGCFEILAGLDVNAGADAEFFGLFDAGTKVPLFNRDFELFKRCFGNQARIQRRVVGRYARVVVARSSVEGGRLERRLECPAGVEQEVAPEPLVDEVVPAAQGYGI</sequence>
<dbReference type="InParanoid" id="A8NLF4"/>
<dbReference type="GeneID" id="6011189"/>
<accession>A8NLF4</accession>
<dbReference type="OrthoDB" id="73875at2759"/>
<evidence type="ECO:0000256" key="1">
    <source>
        <dbReference type="SAM" id="SignalP"/>
    </source>
</evidence>
<dbReference type="KEGG" id="cci:CC1G_05809"/>
<dbReference type="HOGENOM" id="CLU_022145_0_0_1"/>
<keyword evidence="3" id="KW-1185">Reference proteome</keyword>
<reference evidence="2 3" key="1">
    <citation type="journal article" date="2010" name="Proc. Natl. Acad. Sci. U.S.A.">
        <title>Insights into evolution of multicellular fungi from the assembled chromosomes of the mushroom Coprinopsis cinerea (Coprinus cinereus).</title>
        <authorList>
            <person name="Stajich J.E."/>
            <person name="Wilke S.K."/>
            <person name="Ahren D."/>
            <person name="Au C.H."/>
            <person name="Birren B.W."/>
            <person name="Borodovsky M."/>
            <person name="Burns C."/>
            <person name="Canback B."/>
            <person name="Casselton L.A."/>
            <person name="Cheng C.K."/>
            <person name="Deng J."/>
            <person name="Dietrich F.S."/>
            <person name="Fargo D.C."/>
            <person name="Farman M.L."/>
            <person name="Gathman A.C."/>
            <person name="Goldberg J."/>
            <person name="Guigo R."/>
            <person name="Hoegger P.J."/>
            <person name="Hooker J.B."/>
            <person name="Huggins A."/>
            <person name="James T.Y."/>
            <person name="Kamada T."/>
            <person name="Kilaru S."/>
            <person name="Kodira C."/>
            <person name="Kues U."/>
            <person name="Kupfer D."/>
            <person name="Kwan H.S."/>
            <person name="Lomsadze A."/>
            <person name="Li W."/>
            <person name="Lilly W.W."/>
            <person name="Ma L.J."/>
            <person name="Mackey A.J."/>
            <person name="Manning G."/>
            <person name="Martin F."/>
            <person name="Muraguchi H."/>
            <person name="Natvig D.O."/>
            <person name="Palmerini H."/>
            <person name="Ramesh M.A."/>
            <person name="Rehmeyer C.J."/>
            <person name="Roe B.A."/>
            <person name="Shenoy N."/>
            <person name="Stanke M."/>
            <person name="Ter-Hovhannisyan V."/>
            <person name="Tunlid A."/>
            <person name="Velagapudi R."/>
            <person name="Vision T.J."/>
            <person name="Zeng Q."/>
            <person name="Zolan M.E."/>
            <person name="Pukkila P.J."/>
        </authorList>
    </citation>
    <scope>NUCLEOTIDE SEQUENCE [LARGE SCALE GENOMIC DNA]</scope>
    <source>
        <strain evidence="3">Okayama-7 / 130 / ATCC MYA-4618 / FGSC 9003</strain>
    </source>
</reference>
<comment type="caution">
    <text evidence="2">The sequence shown here is derived from an EMBL/GenBank/DDBJ whole genome shotgun (WGS) entry which is preliminary data.</text>
</comment>
<dbReference type="OMA" id="AYSINNA"/>
<evidence type="ECO:0000313" key="2">
    <source>
        <dbReference type="EMBL" id="EAU87120.2"/>
    </source>
</evidence>
<dbReference type="RefSeq" id="XP_001834672.2">
    <property type="nucleotide sequence ID" value="XM_001834620.2"/>
</dbReference>
<keyword evidence="1" id="KW-0732">Signal</keyword>
<gene>
    <name evidence="2" type="ORF">CC1G_05809</name>
</gene>
<protein>
    <submittedName>
        <fullName evidence="2">Uncharacterized protein</fullName>
    </submittedName>
</protein>
<evidence type="ECO:0000313" key="3">
    <source>
        <dbReference type="Proteomes" id="UP000001861"/>
    </source>
</evidence>
<organism evidence="2 3">
    <name type="scientific">Coprinopsis cinerea (strain Okayama-7 / 130 / ATCC MYA-4618 / FGSC 9003)</name>
    <name type="common">Inky cap fungus</name>
    <name type="synonym">Hormographiella aspergillata</name>
    <dbReference type="NCBI Taxonomy" id="240176"/>
    <lineage>
        <taxon>Eukaryota</taxon>
        <taxon>Fungi</taxon>
        <taxon>Dikarya</taxon>
        <taxon>Basidiomycota</taxon>
        <taxon>Agaricomycotina</taxon>
        <taxon>Agaricomycetes</taxon>
        <taxon>Agaricomycetidae</taxon>
        <taxon>Agaricales</taxon>
        <taxon>Agaricineae</taxon>
        <taxon>Psathyrellaceae</taxon>
        <taxon>Coprinopsis</taxon>
    </lineage>
</organism>
<name>A8NLF4_COPC7</name>
<dbReference type="Proteomes" id="UP000001861">
    <property type="component" value="Unassembled WGS sequence"/>
</dbReference>
<dbReference type="eggNOG" id="ENOG502S6WG">
    <property type="taxonomic scope" value="Eukaryota"/>
</dbReference>
<feature type="signal peptide" evidence="1">
    <location>
        <begin position="1"/>
        <end position="17"/>
    </location>
</feature>
<feature type="chain" id="PRO_5002727273" evidence="1">
    <location>
        <begin position="18"/>
        <end position="621"/>
    </location>
</feature>